<accession>A0ABT4THN4</accession>
<organism evidence="1 2">
    <name type="scientific">Nocardiopsis suaedae</name>
    <dbReference type="NCBI Taxonomy" id="3018444"/>
    <lineage>
        <taxon>Bacteria</taxon>
        <taxon>Bacillati</taxon>
        <taxon>Actinomycetota</taxon>
        <taxon>Actinomycetes</taxon>
        <taxon>Streptosporangiales</taxon>
        <taxon>Nocardiopsidaceae</taxon>
        <taxon>Nocardiopsis</taxon>
    </lineage>
</organism>
<keyword evidence="2" id="KW-1185">Reference proteome</keyword>
<protein>
    <recommendedName>
        <fullName evidence="3">XRE family transcriptional regulator</fullName>
    </recommendedName>
</protein>
<reference evidence="1" key="1">
    <citation type="submission" date="2023-01" db="EMBL/GenBank/DDBJ databases">
        <title>Draft genome sequence of Nocardiopsis sp. LSu2-4 isolated from halophytes.</title>
        <authorList>
            <person name="Duangmal K."/>
            <person name="Chantavorakit T."/>
        </authorList>
    </citation>
    <scope>NUCLEOTIDE SEQUENCE</scope>
    <source>
        <strain evidence="1">LSu2-4</strain>
    </source>
</reference>
<name>A0ABT4THN4_9ACTN</name>
<evidence type="ECO:0000313" key="1">
    <source>
        <dbReference type="EMBL" id="MDA2804220.1"/>
    </source>
</evidence>
<evidence type="ECO:0008006" key="3">
    <source>
        <dbReference type="Google" id="ProtNLM"/>
    </source>
</evidence>
<proteinExistence type="predicted"/>
<sequence length="135" mass="14983">MTKPTSPLSDFVRRTLDHHRMSYRQLAEAAVDPETGERLDHRWLNGLVKGRYATAPAPARLRALAAGLRVPPVVVKRLAAQQFLDLETDGGEDVGDDAYLIYLQAKRLLPEDRAVVRDLVRRLADCASVGPPACR</sequence>
<dbReference type="Proteomes" id="UP001165685">
    <property type="component" value="Unassembled WGS sequence"/>
</dbReference>
<dbReference type="EMBL" id="JAQFWP010000009">
    <property type="protein sequence ID" value="MDA2804220.1"/>
    <property type="molecule type" value="Genomic_DNA"/>
</dbReference>
<gene>
    <name evidence="1" type="ORF">O4U47_06820</name>
</gene>
<dbReference type="RefSeq" id="WP_270676747.1">
    <property type="nucleotide sequence ID" value="NZ_JAQFWP010000009.1"/>
</dbReference>
<comment type="caution">
    <text evidence="1">The sequence shown here is derived from an EMBL/GenBank/DDBJ whole genome shotgun (WGS) entry which is preliminary data.</text>
</comment>
<evidence type="ECO:0000313" key="2">
    <source>
        <dbReference type="Proteomes" id="UP001165685"/>
    </source>
</evidence>